<proteinExistence type="predicted"/>
<dbReference type="OrthoDB" id="1560166at2759"/>
<keyword evidence="2" id="KW-1185">Reference proteome</keyword>
<dbReference type="EMBL" id="JAPEUX010000005">
    <property type="protein sequence ID" value="KAJ4351967.1"/>
    <property type="molecule type" value="Genomic_DNA"/>
</dbReference>
<name>A0A9W8XJA3_9PLEO</name>
<accession>A0A9W8XJA3</accession>
<sequence length="80" mass="8947">MQTVPAAVPEFIRDPKSTVEIVENITLVGGLITGDVQQDAQEKKSDLKNIRTKALVVKEPKADFEMQDVILDGIRENEPW</sequence>
<dbReference type="AlphaFoldDB" id="A0A9W8XJA3"/>
<dbReference type="Proteomes" id="UP001140513">
    <property type="component" value="Unassembled WGS sequence"/>
</dbReference>
<dbReference type="GeneID" id="80910842"/>
<evidence type="ECO:0000313" key="1">
    <source>
        <dbReference type="EMBL" id="KAJ4351967.1"/>
    </source>
</evidence>
<protein>
    <submittedName>
        <fullName evidence="1">Uncharacterized protein</fullName>
    </submittedName>
</protein>
<gene>
    <name evidence="1" type="ORF">N0V89_007312</name>
</gene>
<reference evidence="1" key="1">
    <citation type="submission" date="2022-10" db="EMBL/GenBank/DDBJ databases">
        <title>Tapping the CABI collections for fungal endophytes: first genome assemblies for Collariella, Neodidymelliopsis, Ascochyta clinopodiicola, Didymella pomorum, Didymosphaeria variabile, Neocosmospora piperis and Neocucurbitaria cava.</title>
        <authorList>
            <person name="Hill R."/>
        </authorList>
    </citation>
    <scope>NUCLEOTIDE SEQUENCE</scope>
    <source>
        <strain evidence="1">IMI 356815</strain>
    </source>
</reference>
<evidence type="ECO:0000313" key="2">
    <source>
        <dbReference type="Proteomes" id="UP001140513"/>
    </source>
</evidence>
<organism evidence="1 2">
    <name type="scientific">Didymosphaeria variabile</name>
    <dbReference type="NCBI Taxonomy" id="1932322"/>
    <lineage>
        <taxon>Eukaryota</taxon>
        <taxon>Fungi</taxon>
        <taxon>Dikarya</taxon>
        <taxon>Ascomycota</taxon>
        <taxon>Pezizomycotina</taxon>
        <taxon>Dothideomycetes</taxon>
        <taxon>Pleosporomycetidae</taxon>
        <taxon>Pleosporales</taxon>
        <taxon>Massarineae</taxon>
        <taxon>Didymosphaeriaceae</taxon>
        <taxon>Didymosphaeria</taxon>
    </lineage>
</organism>
<comment type="caution">
    <text evidence="1">The sequence shown here is derived from an EMBL/GenBank/DDBJ whole genome shotgun (WGS) entry which is preliminary data.</text>
</comment>
<dbReference type="RefSeq" id="XP_056070323.1">
    <property type="nucleotide sequence ID" value="XM_056216076.1"/>
</dbReference>